<organism evidence="1 2">
    <name type="scientific">[Clostridium] ultunense Esp</name>
    <dbReference type="NCBI Taxonomy" id="1288971"/>
    <lineage>
        <taxon>Bacteria</taxon>
        <taxon>Bacillati</taxon>
        <taxon>Bacillota</taxon>
        <taxon>Tissierellia</taxon>
        <taxon>Tissierellales</taxon>
        <taxon>Tepidimicrobiaceae</taxon>
        <taxon>Schnuerera</taxon>
    </lineage>
</organism>
<sequence length="55" mass="6431">MKRLIKTRILKMHSLLIQKTEKTGGSDDVKDEGLLDSALNLPFQSFDLFNYRKYI</sequence>
<evidence type="ECO:0000313" key="1">
    <source>
        <dbReference type="EMBL" id="SHD78084.1"/>
    </source>
</evidence>
<dbReference type="AlphaFoldDB" id="A0A1M4PRI2"/>
<proteinExistence type="predicted"/>
<accession>A0A1M4PRI2</accession>
<evidence type="ECO:0000313" key="2">
    <source>
        <dbReference type="Proteomes" id="UP000245423"/>
    </source>
</evidence>
<protein>
    <submittedName>
        <fullName evidence="1">Death-on-curing family protein</fullName>
    </submittedName>
</protein>
<keyword evidence="2" id="KW-1185">Reference proteome</keyword>
<reference evidence="1 2" key="1">
    <citation type="submission" date="2016-11" db="EMBL/GenBank/DDBJ databases">
        <authorList>
            <person name="Manzoor S."/>
        </authorList>
    </citation>
    <scope>NUCLEOTIDE SEQUENCE [LARGE SCALE GENOMIC DNA]</scope>
    <source>
        <strain evidence="1">Clostridium ultunense strain Esp</strain>
    </source>
</reference>
<dbReference type="Proteomes" id="UP000245423">
    <property type="component" value="Chromosome 1"/>
</dbReference>
<name>A0A1M4PRI2_9FIRM</name>
<gene>
    <name evidence="1" type="ORF">CUESP1_2750</name>
</gene>
<dbReference type="EMBL" id="LT669839">
    <property type="protein sequence ID" value="SHD78084.1"/>
    <property type="molecule type" value="Genomic_DNA"/>
</dbReference>